<reference evidence="8" key="1">
    <citation type="submission" date="2023-08" db="EMBL/GenBank/DDBJ databases">
        <title>A de novo genome assembly of Solanum verrucosum Schlechtendal, a Mexican diploid species geographically isolated from the other diploid A-genome species in potato relatives.</title>
        <authorList>
            <person name="Hosaka K."/>
        </authorList>
    </citation>
    <scope>NUCLEOTIDE SEQUENCE</scope>
    <source>
        <tissue evidence="8">Young leaves</tissue>
    </source>
</reference>
<keyword evidence="4" id="KW-0255">Endonuclease</keyword>
<keyword evidence="9" id="KW-1185">Reference proteome</keyword>
<evidence type="ECO:0000256" key="5">
    <source>
        <dbReference type="ARBA" id="ARBA00022801"/>
    </source>
</evidence>
<dbReference type="AlphaFoldDB" id="A0AAF0R6U8"/>
<keyword evidence="6" id="KW-0695">RNA-directed DNA polymerase</keyword>
<dbReference type="GO" id="GO:0004519">
    <property type="term" value="F:endonuclease activity"/>
    <property type="evidence" value="ECO:0007669"/>
    <property type="project" value="UniProtKB-KW"/>
</dbReference>
<feature type="domain" description="Reverse transcriptase RNase H-like" evidence="7">
    <location>
        <begin position="49"/>
        <end position="121"/>
    </location>
</feature>
<dbReference type="PANTHER" id="PTHR34072:SF59">
    <property type="entry name" value="CCHC-TYPE INTEGRASE"/>
    <property type="match status" value="1"/>
</dbReference>
<evidence type="ECO:0000256" key="2">
    <source>
        <dbReference type="ARBA" id="ARBA00022695"/>
    </source>
</evidence>
<accession>A0AAF0R6U8</accession>
<evidence type="ECO:0000259" key="7">
    <source>
        <dbReference type="Pfam" id="PF17917"/>
    </source>
</evidence>
<dbReference type="SUPFAM" id="SSF56672">
    <property type="entry name" value="DNA/RNA polymerases"/>
    <property type="match status" value="1"/>
</dbReference>
<sequence length="121" mass="13764">MISSFYSRSEIDHATHLRVIFQSLKDRQIFAKTKLTTTSVLTSLDGSNGYVVYCDASRVGLGCVLMQQVKVIAYASRQLKVHEKNYLTRDLELAVIVFSLKILRHYLCGVHINVFTDHKSL</sequence>
<proteinExistence type="predicted"/>
<keyword evidence="5" id="KW-0378">Hydrolase</keyword>
<evidence type="ECO:0000256" key="4">
    <source>
        <dbReference type="ARBA" id="ARBA00022759"/>
    </source>
</evidence>
<dbReference type="PANTHER" id="PTHR34072">
    <property type="entry name" value="ENZYMATIC POLYPROTEIN-RELATED"/>
    <property type="match status" value="1"/>
</dbReference>
<dbReference type="EMBL" id="CP133617">
    <property type="protein sequence ID" value="WMV33750.1"/>
    <property type="molecule type" value="Genomic_DNA"/>
</dbReference>
<keyword evidence="1" id="KW-0808">Transferase</keyword>
<evidence type="ECO:0000256" key="3">
    <source>
        <dbReference type="ARBA" id="ARBA00022722"/>
    </source>
</evidence>
<keyword evidence="2" id="KW-0548">Nucleotidyltransferase</keyword>
<dbReference type="InterPro" id="IPR041373">
    <property type="entry name" value="RT_RNaseH"/>
</dbReference>
<protein>
    <recommendedName>
        <fullName evidence="7">Reverse transcriptase RNase H-like domain-containing protein</fullName>
    </recommendedName>
</protein>
<dbReference type="Proteomes" id="UP001234989">
    <property type="component" value="Chromosome 6"/>
</dbReference>
<name>A0AAF0R6U8_SOLVR</name>
<evidence type="ECO:0000313" key="8">
    <source>
        <dbReference type="EMBL" id="WMV33750.1"/>
    </source>
</evidence>
<dbReference type="GO" id="GO:0016787">
    <property type="term" value="F:hydrolase activity"/>
    <property type="evidence" value="ECO:0007669"/>
    <property type="project" value="UniProtKB-KW"/>
</dbReference>
<organism evidence="8 9">
    <name type="scientific">Solanum verrucosum</name>
    <dbReference type="NCBI Taxonomy" id="315347"/>
    <lineage>
        <taxon>Eukaryota</taxon>
        <taxon>Viridiplantae</taxon>
        <taxon>Streptophyta</taxon>
        <taxon>Embryophyta</taxon>
        <taxon>Tracheophyta</taxon>
        <taxon>Spermatophyta</taxon>
        <taxon>Magnoliopsida</taxon>
        <taxon>eudicotyledons</taxon>
        <taxon>Gunneridae</taxon>
        <taxon>Pentapetalae</taxon>
        <taxon>asterids</taxon>
        <taxon>lamiids</taxon>
        <taxon>Solanales</taxon>
        <taxon>Solanaceae</taxon>
        <taxon>Solanoideae</taxon>
        <taxon>Solaneae</taxon>
        <taxon>Solanum</taxon>
    </lineage>
</organism>
<keyword evidence="3" id="KW-0540">Nuclease</keyword>
<evidence type="ECO:0000313" key="9">
    <source>
        <dbReference type="Proteomes" id="UP001234989"/>
    </source>
</evidence>
<gene>
    <name evidence="8" type="ORF">MTR67_027135</name>
</gene>
<evidence type="ECO:0000256" key="1">
    <source>
        <dbReference type="ARBA" id="ARBA00022679"/>
    </source>
</evidence>
<dbReference type="Pfam" id="PF17917">
    <property type="entry name" value="RT_RNaseH"/>
    <property type="match status" value="1"/>
</dbReference>
<evidence type="ECO:0000256" key="6">
    <source>
        <dbReference type="ARBA" id="ARBA00022918"/>
    </source>
</evidence>
<dbReference type="InterPro" id="IPR043502">
    <property type="entry name" value="DNA/RNA_pol_sf"/>
</dbReference>
<dbReference type="GO" id="GO:0003964">
    <property type="term" value="F:RNA-directed DNA polymerase activity"/>
    <property type="evidence" value="ECO:0007669"/>
    <property type="project" value="UniProtKB-KW"/>
</dbReference>